<dbReference type="InterPro" id="IPR049435">
    <property type="entry name" value="Cas_Cas6_C"/>
</dbReference>
<dbReference type="RefSeq" id="WP_207249156.1">
    <property type="nucleotide sequence ID" value="NZ_CP072750.1"/>
</dbReference>
<name>A0A8B0SP45_9GAMM</name>
<keyword evidence="3" id="KW-0614">Plasmid</keyword>
<dbReference type="Proteomes" id="UP000664466">
    <property type="component" value="Unassembled WGS sequence"/>
</dbReference>
<evidence type="ECO:0000313" key="2">
    <source>
        <dbReference type="EMBL" id="MBO0611513.1"/>
    </source>
</evidence>
<evidence type="ECO:0000313" key="3">
    <source>
        <dbReference type="EMBL" id="QTX13066.1"/>
    </source>
</evidence>
<dbReference type="Gene3D" id="3.30.70.1900">
    <property type="match status" value="1"/>
</dbReference>
<dbReference type="Pfam" id="PF01881">
    <property type="entry name" value="Cas_Cas6_C"/>
    <property type="match status" value="1"/>
</dbReference>
<evidence type="ECO:0000259" key="1">
    <source>
        <dbReference type="Pfam" id="PF01881"/>
    </source>
</evidence>
<proteinExistence type="predicted"/>
<evidence type="ECO:0000313" key="4">
    <source>
        <dbReference type="Proteomes" id="UP000664466"/>
    </source>
</evidence>
<organism evidence="3">
    <name type="scientific">Thiothrix fructosivorans</name>
    <dbReference type="NCBI Taxonomy" id="111770"/>
    <lineage>
        <taxon>Bacteria</taxon>
        <taxon>Pseudomonadati</taxon>
        <taxon>Pseudomonadota</taxon>
        <taxon>Gammaproteobacteria</taxon>
        <taxon>Thiotrichales</taxon>
        <taxon>Thiotrichaceae</taxon>
        <taxon>Thiothrix</taxon>
    </lineage>
</organism>
<accession>A0A8B0SP45</accession>
<protein>
    <submittedName>
        <fullName evidence="3">CRISPR-associated protein Cas6</fullName>
    </submittedName>
</protein>
<keyword evidence="4" id="KW-1185">Reference proteome</keyword>
<reference evidence="2 4" key="1">
    <citation type="submission" date="2021-03" db="EMBL/GenBank/DDBJ databases">
        <title>Draft genome and methylome analysis of Thiotrix fructosivoruns ATCC 49748.</title>
        <authorList>
            <person name="Fomenkov A."/>
            <person name="Grabovich M.Y."/>
            <person name="Roberts R.J."/>
        </authorList>
    </citation>
    <scope>NUCLEOTIDE SEQUENCE [LARGE SCALE GENOMIC DNA]</scope>
    <source>
        <strain evidence="2 4">ATCC 49748</strain>
        <plasmid evidence="2">pTfr153</plasmid>
    </source>
</reference>
<gene>
    <name evidence="2" type="ORF">J1836_01010</name>
    <name evidence="3" type="ORF">J1836_020410</name>
</gene>
<geneLocation type="plasmid" evidence="3">
    <name>pTfr153</name>
</geneLocation>
<reference evidence="3" key="2">
    <citation type="submission" date="2021-04" db="EMBL/GenBank/DDBJ databases">
        <title>Complete Genome and methylome analysis of Thiothrix fructosivorans ATCC 49748.</title>
        <authorList>
            <person name="Fomenkov A."/>
            <person name="Sun L."/>
            <person name="Vincze T."/>
            <person name="Grabovich M.Y."/>
            <person name="Roberts R.J."/>
        </authorList>
    </citation>
    <scope>NUCLEOTIDE SEQUENCE</scope>
    <source>
        <strain evidence="3">ATCC 49748</strain>
        <plasmid evidence="3">pTfr153</plasmid>
    </source>
</reference>
<dbReference type="EMBL" id="JAFMPM010000004">
    <property type="protein sequence ID" value="MBO0611513.1"/>
    <property type="molecule type" value="Genomic_DNA"/>
</dbReference>
<dbReference type="EMBL" id="CP072750">
    <property type="protein sequence ID" value="QTX13066.1"/>
    <property type="molecule type" value="Genomic_DNA"/>
</dbReference>
<sequence length="246" mass="27455">MLRIRLQLPKGAALQVYSHQDLIHDALVNAWVEAGATSADIIGYQAKPWNFAALGWHRGHNGFAHSLIVSTPDAGLARVLSRLKPEHIVKRRWETESVNFSAASVHIEPDPILPQQTQLGCIFYSPLVLRDETHPGKNKHWHQKLDAPELRLSETINRKLSFMAGREVKLALHPDSLYLRATPKHSVLVNLKIFQDGRKSFVIGMQAPVLLQGSEEDLRLAWYAGIGEKTRSGFGCLGLLEEGVGR</sequence>
<feature type="domain" description="CRISPR associated protein Cas6 C-terminal" evidence="1">
    <location>
        <begin position="119"/>
        <end position="237"/>
    </location>
</feature>
<dbReference type="AlphaFoldDB" id="A0A8B0SP45"/>
<dbReference type="CDD" id="cd21140">
    <property type="entry name" value="Cas6_I-like"/>
    <property type="match status" value="1"/>
</dbReference>